<gene>
    <name evidence="1" type="ORF">AVEN_24940_1</name>
</gene>
<dbReference type="Proteomes" id="UP000499080">
    <property type="component" value="Unassembled WGS sequence"/>
</dbReference>
<sequence length="203" mass="23052">MAFSRPILKFKRKNSLLFSYPVTQTHPIAEPKSPSPLIFNTYLLSLDRVSNFSISDPNSSNSQSIPHTNCREIAYWLIFTRGFLTFRTNFTTHLLMDRNNNQTSCVHPTGTVAVISSDTGTMGGVLFKAIYRVLTNSTDKFRGVIVGIKRMRNYHRTYGHKRRLVSENCKNAGCPRIMGHCSNINEKPNNASTTNFLKMKAHF</sequence>
<organism evidence="1 2">
    <name type="scientific">Araneus ventricosus</name>
    <name type="common">Orbweaver spider</name>
    <name type="synonym">Epeira ventricosa</name>
    <dbReference type="NCBI Taxonomy" id="182803"/>
    <lineage>
        <taxon>Eukaryota</taxon>
        <taxon>Metazoa</taxon>
        <taxon>Ecdysozoa</taxon>
        <taxon>Arthropoda</taxon>
        <taxon>Chelicerata</taxon>
        <taxon>Arachnida</taxon>
        <taxon>Araneae</taxon>
        <taxon>Araneomorphae</taxon>
        <taxon>Entelegynae</taxon>
        <taxon>Araneoidea</taxon>
        <taxon>Araneidae</taxon>
        <taxon>Araneus</taxon>
    </lineage>
</organism>
<evidence type="ECO:0000313" key="2">
    <source>
        <dbReference type="Proteomes" id="UP000499080"/>
    </source>
</evidence>
<name>A0A4Y2PTZ4_ARAVE</name>
<reference evidence="1 2" key="1">
    <citation type="journal article" date="2019" name="Sci. Rep.">
        <title>Orb-weaving spider Araneus ventricosus genome elucidates the spidroin gene catalogue.</title>
        <authorList>
            <person name="Kono N."/>
            <person name="Nakamura H."/>
            <person name="Ohtoshi R."/>
            <person name="Moran D.A.P."/>
            <person name="Shinohara A."/>
            <person name="Yoshida Y."/>
            <person name="Fujiwara M."/>
            <person name="Mori M."/>
            <person name="Tomita M."/>
            <person name="Arakawa K."/>
        </authorList>
    </citation>
    <scope>NUCLEOTIDE SEQUENCE [LARGE SCALE GENOMIC DNA]</scope>
</reference>
<protein>
    <submittedName>
        <fullName evidence="1">Uncharacterized protein</fullName>
    </submittedName>
</protein>
<proteinExistence type="predicted"/>
<dbReference type="AlphaFoldDB" id="A0A4Y2PTZ4"/>
<evidence type="ECO:0000313" key="1">
    <source>
        <dbReference type="EMBL" id="GBN53717.1"/>
    </source>
</evidence>
<keyword evidence="2" id="KW-1185">Reference proteome</keyword>
<comment type="caution">
    <text evidence="1">The sequence shown here is derived from an EMBL/GenBank/DDBJ whole genome shotgun (WGS) entry which is preliminary data.</text>
</comment>
<dbReference type="EMBL" id="BGPR01011938">
    <property type="protein sequence ID" value="GBN53717.1"/>
    <property type="molecule type" value="Genomic_DNA"/>
</dbReference>
<accession>A0A4Y2PTZ4</accession>